<evidence type="ECO:0000256" key="1">
    <source>
        <dbReference type="ARBA" id="ARBA00004141"/>
    </source>
</evidence>
<dbReference type="GO" id="GO:0005230">
    <property type="term" value="F:extracellular ligand-gated monoatomic ion channel activity"/>
    <property type="evidence" value="ECO:0007669"/>
    <property type="project" value="InterPro"/>
</dbReference>
<dbReference type="VEuPathDB" id="CryptoDB:Cvel_1378"/>
<organism evidence="8">
    <name type="scientific">Chromera velia CCMP2878</name>
    <dbReference type="NCBI Taxonomy" id="1169474"/>
    <lineage>
        <taxon>Eukaryota</taxon>
        <taxon>Sar</taxon>
        <taxon>Alveolata</taxon>
        <taxon>Colpodellida</taxon>
        <taxon>Chromeraceae</taxon>
        <taxon>Chromera</taxon>
    </lineage>
</organism>
<evidence type="ECO:0000256" key="5">
    <source>
        <dbReference type="SAM" id="MobiDB-lite"/>
    </source>
</evidence>
<evidence type="ECO:0000256" key="6">
    <source>
        <dbReference type="SAM" id="Phobius"/>
    </source>
</evidence>
<dbReference type="GO" id="GO:0016020">
    <property type="term" value="C:membrane"/>
    <property type="evidence" value="ECO:0007669"/>
    <property type="project" value="UniProtKB-SubCell"/>
</dbReference>
<dbReference type="SUPFAM" id="SSF90112">
    <property type="entry name" value="Neurotransmitter-gated ion-channel transmembrane pore"/>
    <property type="match status" value="1"/>
</dbReference>
<dbReference type="InterPro" id="IPR013761">
    <property type="entry name" value="SAM/pointed_sf"/>
</dbReference>
<feature type="transmembrane region" description="Helical" evidence="6">
    <location>
        <begin position="324"/>
        <end position="345"/>
    </location>
</feature>
<name>A0A0G4HUB3_9ALVE</name>
<dbReference type="InterPro" id="IPR038050">
    <property type="entry name" value="Neuro_actylchol_rec"/>
</dbReference>
<comment type="subcellular location">
    <subcellularLocation>
        <location evidence="1">Membrane</location>
        <topology evidence="1">Multi-pass membrane protein</topology>
    </subcellularLocation>
</comment>
<dbReference type="AlphaFoldDB" id="A0A0G4HUB3"/>
<dbReference type="SUPFAM" id="SSF47769">
    <property type="entry name" value="SAM/Pointed domain"/>
    <property type="match status" value="1"/>
</dbReference>
<evidence type="ECO:0000313" key="8">
    <source>
        <dbReference type="EMBL" id="CEM48010.1"/>
    </source>
</evidence>
<dbReference type="Pfam" id="PF02931">
    <property type="entry name" value="Neur_chan_LBD"/>
    <property type="match status" value="1"/>
</dbReference>
<keyword evidence="2 6" id="KW-0812">Transmembrane</keyword>
<gene>
    <name evidence="8" type="ORF">Cvel_1378</name>
</gene>
<dbReference type="SUPFAM" id="SSF63712">
    <property type="entry name" value="Nicotinic receptor ligand binding domain-like"/>
    <property type="match status" value="1"/>
</dbReference>
<sequence length="483" mass="53798">MEVQPLTSLPNQTEGLEGEEMMNNLLEEQTKEDEPVTGSPSAAFKEGTFRTGSPDDSHDHAGAKFTANFLKRLHPPLDPADIEKYRSIIIEHDVQISDIPALGHEGLSELGFASPVHRARLLAATDSSMKVCSDPPKINGEPVEVQVKIGMTHFGNIDTVMQTAAIKFFFDLHWIDPSVKGLDPASVPSYIWTPDAYVLNALGGDNKQVHPPVLLDSERGLMLQALEFETLLHNPMDLREFPFDADMVEVHMVSSESHPAEDFVFSEWKEDVTSSVKCFFSKESVAEWELRGFSVDCFVSRGGNGVNYSDTKLLLHLRRRSSFYIWKIVLPLVLSTAFCFSSFFFETENLTDRNATSLTMFLTTAAVLFVVGSLLPKTSFLTTIDKFVVVNLFVQFTVAVLSWVLAGGFGEINPEVVETTEFAFAVGLSSTFFLATIWFFVPPIVYNIRLGPNTPPLYPVPSFADPKKNLSFHRFEEGVNVFC</sequence>
<dbReference type="GO" id="GO:0004888">
    <property type="term" value="F:transmembrane signaling receptor activity"/>
    <property type="evidence" value="ECO:0007669"/>
    <property type="project" value="InterPro"/>
</dbReference>
<evidence type="ECO:0000256" key="4">
    <source>
        <dbReference type="ARBA" id="ARBA00023136"/>
    </source>
</evidence>
<dbReference type="Gene3D" id="2.70.170.10">
    <property type="entry name" value="Neurotransmitter-gated ion-channel ligand-binding domain"/>
    <property type="match status" value="1"/>
</dbReference>
<evidence type="ECO:0000259" key="7">
    <source>
        <dbReference type="Pfam" id="PF02931"/>
    </source>
</evidence>
<dbReference type="Gene3D" id="1.20.58.390">
    <property type="entry name" value="Neurotransmitter-gated ion-channel transmembrane domain"/>
    <property type="match status" value="1"/>
</dbReference>
<feature type="transmembrane region" description="Helical" evidence="6">
    <location>
        <begin position="422"/>
        <end position="441"/>
    </location>
</feature>
<feature type="compositionally biased region" description="Polar residues" evidence="5">
    <location>
        <begin position="1"/>
        <end position="13"/>
    </location>
</feature>
<keyword evidence="4 6" id="KW-0472">Membrane</keyword>
<dbReference type="CDD" id="cd09487">
    <property type="entry name" value="SAM_superfamily"/>
    <property type="match status" value="1"/>
</dbReference>
<reference evidence="8" key="1">
    <citation type="submission" date="2014-11" db="EMBL/GenBank/DDBJ databases">
        <authorList>
            <person name="Otto D Thomas"/>
            <person name="Naeem Raeece"/>
        </authorList>
    </citation>
    <scope>NUCLEOTIDE SEQUENCE</scope>
</reference>
<dbReference type="PANTHER" id="PTHR18945">
    <property type="entry name" value="NEUROTRANSMITTER GATED ION CHANNEL"/>
    <property type="match status" value="1"/>
</dbReference>
<feature type="domain" description="Neurotransmitter-gated ion-channel ligand-binding" evidence="7">
    <location>
        <begin position="133"/>
        <end position="270"/>
    </location>
</feature>
<dbReference type="InterPro" id="IPR036734">
    <property type="entry name" value="Neur_chan_lig-bd_sf"/>
</dbReference>
<dbReference type="PhylomeDB" id="A0A0G4HUB3"/>
<keyword evidence="3 6" id="KW-1133">Transmembrane helix</keyword>
<proteinExistence type="predicted"/>
<feature type="region of interest" description="Disordered" evidence="5">
    <location>
        <begin position="1"/>
        <end position="61"/>
    </location>
</feature>
<evidence type="ECO:0000256" key="3">
    <source>
        <dbReference type="ARBA" id="ARBA00022989"/>
    </source>
</evidence>
<feature type="transmembrane region" description="Helical" evidence="6">
    <location>
        <begin position="387"/>
        <end position="410"/>
    </location>
</feature>
<protein>
    <recommendedName>
        <fullName evidence="7">Neurotransmitter-gated ion-channel ligand-binding domain-containing protein</fullName>
    </recommendedName>
</protein>
<dbReference type="EMBL" id="CDMZ01003905">
    <property type="protein sequence ID" value="CEM48010.1"/>
    <property type="molecule type" value="Genomic_DNA"/>
</dbReference>
<feature type="transmembrane region" description="Helical" evidence="6">
    <location>
        <begin position="357"/>
        <end position="375"/>
    </location>
</feature>
<accession>A0A0G4HUB3</accession>
<dbReference type="InterPro" id="IPR006201">
    <property type="entry name" value="Neur_channel"/>
</dbReference>
<dbReference type="InterPro" id="IPR006202">
    <property type="entry name" value="Neur_chan_lig-bd"/>
</dbReference>
<evidence type="ECO:0000256" key="2">
    <source>
        <dbReference type="ARBA" id="ARBA00022692"/>
    </source>
</evidence>
<dbReference type="InterPro" id="IPR036719">
    <property type="entry name" value="Neuro-gated_channel_TM_sf"/>
</dbReference>